<comment type="caution">
    <text evidence="5">The sequence shown here is derived from an EMBL/GenBank/DDBJ whole genome shotgun (WGS) entry which is preliminary data.</text>
</comment>
<dbReference type="SUPFAM" id="SSF53300">
    <property type="entry name" value="vWA-like"/>
    <property type="match status" value="1"/>
</dbReference>
<feature type="compositionally biased region" description="Polar residues" evidence="1">
    <location>
        <begin position="236"/>
        <end position="250"/>
    </location>
</feature>
<gene>
    <name evidence="5" type="ORF">ACFOEK_14865</name>
</gene>
<dbReference type="Pfam" id="PF13768">
    <property type="entry name" value="VWA_3"/>
    <property type="match status" value="1"/>
</dbReference>
<evidence type="ECO:0000256" key="2">
    <source>
        <dbReference type="SAM" id="SignalP"/>
    </source>
</evidence>
<feature type="region of interest" description="Disordered" evidence="1">
    <location>
        <begin position="633"/>
        <end position="673"/>
    </location>
</feature>
<dbReference type="EMBL" id="JBHRSZ010000006">
    <property type="protein sequence ID" value="MFC3152315.1"/>
    <property type="molecule type" value="Genomic_DNA"/>
</dbReference>
<feature type="chain" id="PRO_5046555821" evidence="2">
    <location>
        <begin position="30"/>
        <end position="701"/>
    </location>
</feature>
<dbReference type="Proteomes" id="UP001595476">
    <property type="component" value="Unassembled WGS sequence"/>
</dbReference>
<dbReference type="InterPro" id="IPR013694">
    <property type="entry name" value="VIT"/>
</dbReference>
<evidence type="ECO:0000259" key="3">
    <source>
        <dbReference type="PROSITE" id="PS50234"/>
    </source>
</evidence>
<accession>A0ABV7HJI4</accession>
<protein>
    <submittedName>
        <fullName evidence="5">VIT and VWA domain-containing protein</fullName>
    </submittedName>
</protein>
<reference evidence="6" key="1">
    <citation type="journal article" date="2019" name="Int. J. Syst. Evol. Microbiol.">
        <title>The Global Catalogue of Microorganisms (GCM) 10K type strain sequencing project: providing services to taxonomists for standard genome sequencing and annotation.</title>
        <authorList>
            <consortium name="The Broad Institute Genomics Platform"/>
            <consortium name="The Broad Institute Genome Sequencing Center for Infectious Disease"/>
            <person name="Wu L."/>
            <person name="Ma J."/>
        </authorList>
    </citation>
    <scope>NUCLEOTIDE SEQUENCE [LARGE SCALE GENOMIC DNA]</scope>
    <source>
        <strain evidence="6">KCTC 52438</strain>
    </source>
</reference>
<feature type="domain" description="VIT" evidence="4">
    <location>
        <begin position="29"/>
        <end position="157"/>
    </location>
</feature>
<feature type="region of interest" description="Disordered" evidence="1">
    <location>
        <begin position="236"/>
        <end position="258"/>
    </location>
</feature>
<keyword evidence="2" id="KW-0732">Signal</keyword>
<organism evidence="5 6">
    <name type="scientific">Litoribrevibacter euphylliae</name>
    <dbReference type="NCBI Taxonomy" id="1834034"/>
    <lineage>
        <taxon>Bacteria</taxon>
        <taxon>Pseudomonadati</taxon>
        <taxon>Pseudomonadota</taxon>
        <taxon>Gammaproteobacteria</taxon>
        <taxon>Oceanospirillales</taxon>
        <taxon>Oceanospirillaceae</taxon>
        <taxon>Litoribrevibacter</taxon>
    </lineage>
</organism>
<dbReference type="Gene3D" id="3.40.50.410">
    <property type="entry name" value="von Willebrand factor, type A domain"/>
    <property type="match status" value="1"/>
</dbReference>
<evidence type="ECO:0000313" key="6">
    <source>
        <dbReference type="Proteomes" id="UP001595476"/>
    </source>
</evidence>
<dbReference type="InterPro" id="IPR002035">
    <property type="entry name" value="VWF_A"/>
</dbReference>
<dbReference type="SMART" id="SM00327">
    <property type="entry name" value="VWA"/>
    <property type="match status" value="1"/>
</dbReference>
<name>A0ABV7HJI4_9GAMM</name>
<feature type="signal peptide" evidence="2">
    <location>
        <begin position="1"/>
        <end position="29"/>
    </location>
</feature>
<sequence length="701" mass="78441">MKTLNIATRYLKTLLITTLGISLSQIATAAGLMSPKGSNLPDLEIKQHHVEVTVEDGYAITSVTQVFGNPNDVTLEAIYSFPVPEKAAVGEFTYWIDGQPVTGEVMEKQQARNIYEQEKAQGRETALTEKDEHKSFDSAVYPVLPKQDVKIRLVYIQAVHADHGIGRYVYPLEEGGVDEEKLAFWSYNDKVTEAFSFNMKIRSSYPIEDIRLPKHPQAVANSTSKQEWSISMRNAQADNETENDTISQEAQEGVESAQITSTTTQNIVQTLDQDITVYWRHQKGLPGSVDMIANKEPGQSRGTFMMTITPGDDLKKINEGRDWVFVLDFSGSMQGKYQSLIEGVNRGLAKLNPNDRFRIVLFNNSANEITRGYTLATPENVTRYTQTLENTQPNGSTNLYRGLEEGMDDLDSDRSSAIILVTDGVANVGTTEKKAFLKLLERYDVRLFTFVMGNSANRPLLNSMAKISNGFAMSVSNSDDIVGNLMLATSKLTHEAFHDVEVEIDGVKVRDLTPEKIGSVYRGQQLILFGHYWGSGKADVTIKGKVSGEQKVYKTSFEFPDDSQLNPEIERLWAFGKIEELQNKIDYLGEDADAKQAIVDLAKEYGLVTDYTSMIVVREEVFKQLNIARNNDKRVKTEQAARQQRASQGVRDNRKDTQQPAFQSPRSYPSGGSGGGSSDFWLILMLLPLFVSTFKNKRRKV</sequence>
<dbReference type="SMART" id="SM00609">
    <property type="entry name" value="VIT"/>
    <property type="match status" value="1"/>
</dbReference>
<dbReference type="RefSeq" id="WP_386722242.1">
    <property type="nucleotide sequence ID" value="NZ_JBHRSZ010000006.1"/>
</dbReference>
<dbReference type="InterPro" id="IPR036465">
    <property type="entry name" value="vWFA_dom_sf"/>
</dbReference>
<dbReference type="Pfam" id="PF08487">
    <property type="entry name" value="VIT"/>
    <property type="match status" value="1"/>
</dbReference>
<evidence type="ECO:0000256" key="1">
    <source>
        <dbReference type="SAM" id="MobiDB-lite"/>
    </source>
</evidence>
<evidence type="ECO:0000259" key="4">
    <source>
        <dbReference type="PROSITE" id="PS51468"/>
    </source>
</evidence>
<keyword evidence="6" id="KW-1185">Reference proteome</keyword>
<evidence type="ECO:0000313" key="5">
    <source>
        <dbReference type="EMBL" id="MFC3152315.1"/>
    </source>
</evidence>
<proteinExistence type="predicted"/>
<dbReference type="PANTHER" id="PTHR45737:SF6">
    <property type="entry name" value="VON WILLEBRAND FACTOR A DOMAIN-CONTAINING PROTEIN 5A"/>
    <property type="match status" value="1"/>
</dbReference>
<dbReference type="PANTHER" id="PTHR45737">
    <property type="entry name" value="VON WILLEBRAND FACTOR A DOMAIN-CONTAINING PROTEIN 5A"/>
    <property type="match status" value="1"/>
</dbReference>
<feature type="domain" description="VWFA" evidence="3">
    <location>
        <begin position="322"/>
        <end position="492"/>
    </location>
</feature>
<feature type="compositionally biased region" description="Polar residues" evidence="1">
    <location>
        <begin position="658"/>
        <end position="667"/>
    </location>
</feature>
<dbReference type="PROSITE" id="PS51468">
    <property type="entry name" value="VIT"/>
    <property type="match status" value="1"/>
</dbReference>
<dbReference type="PROSITE" id="PS50234">
    <property type="entry name" value="VWFA"/>
    <property type="match status" value="1"/>
</dbReference>